<reference evidence="7 8" key="2">
    <citation type="submission" date="2020-08" db="EMBL/GenBank/DDBJ databases">
        <title>Stappia taiwanensis sp. nov., isolated from a coastal thermal spring.</title>
        <authorList>
            <person name="Kampfer P."/>
        </authorList>
    </citation>
    <scope>NUCLEOTIDE SEQUENCE [LARGE SCALE GENOMIC DNA]</scope>
    <source>
        <strain evidence="7 8">DSM 23284</strain>
    </source>
</reference>
<evidence type="ECO:0000256" key="1">
    <source>
        <dbReference type="ARBA" id="ARBA00001974"/>
    </source>
</evidence>
<evidence type="ECO:0000313" key="7">
    <source>
        <dbReference type="EMBL" id="MBA4611737.1"/>
    </source>
</evidence>
<dbReference type="AlphaFoldDB" id="A0A838XPL9"/>
<evidence type="ECO:0000256" key="3">
    <source>
        <dbReference type="ARBA" id="ARBA00022630"/>
    </source>
</evidence>
<evidence type="ECO:0000259" key="6">
    <source>
        <dbReference type="Pfam" id="PF05199"/>
    </source>
</evidence>
<dbReference type="PANTHER" id="PTHR42784:SF1">
    <property type="entry name" value="PYRANOSE 2-OXIDASE"/>
    <property type="match status" value="1"/>
</dbReference>
<accession>A0A838XPL9</accession>
<keyword evidence="3" id="KW-0285">Flavoprotein</keyword>
<proteinExistence type="inferred from homology"/>
<dbReference type="GO" id="GO:0016614">
    <property type="term" value="F:oxidoreductase activity, acting on CH-OH group of donors"/>
    <property type="evidence" value="ECO:0007669"/>
    <property type="project" value="InterPro"/>
</dbReference>
<dbReference type="InterPro" id="IPR007867">
    <property type="entry name" value="GMC_OxRtase_C"/>
</dbReference>
<evidence type="ECO:0000256" key="2">
    <source>
        <dbReference type="ARBA" id="ARBA00010790"/>
    </source>
</evidence>
<gene>
    <name evidence="7" type="ORF">H1W37_08755</name>
</gene>
<sequence length="505" mass="55128">MIDAGPAVPRADVSGAFDLELADTLTHATAEEATRQGFGGTSSAWGARCSPYEAVDFKTRAHVPHSGAPVGAEDLAPYVTPTARFFGVDDRFDSGEGDAAETPVRIDRYMRVSPCADMGRRYGTDLDASERVLLLLETRVLKLHFDPACGAVTRIDALRRGERYTLTPRAIVLCCGGIQNARLLLDMQRAHPRFLGGDAGPVGRYYMGHLSGSVARIAFHPPAAARPFQFSANPDGSFVRRIFTFSPALLEQEKLLNIYFAPVSYPLGDPGYRSSTLSALHLGLSLRFLSTGYMGKFRPGHKATPFDFRLGVRAHAGNILRQPVAAVTGLYRIGRERLGYTQRLPLFQYENPAGIYALRYHAEHAPNPESRVTLSNRSDSAGMPLPRVDFRYAPMDMVSVERAHEVFGRWLAQCGVARVHWLQPEDDRLAHIQVQASDGFHQIGLTRMSASPRSGVVDGDLKVHGTTNLFVSGASVLPTSSYAHPTFTAVSLALRLADFLAAGFV</sequence>
<dbReference type="Pfam" id="PF05199">
    <property type="entry name" value="GMC_oxred_C"/>
    <property type="match status" value="1"/>
</dbReference>
<dbReference type="Proteomes" id="UP000559404">
    <property type="component" value="Unassembled WGS sequence"/>
</dbReference>
<keyword evidence="4" id="KW-0274">FAD</keyword>
<feature type="domain" description="Glucose-methanol-choline oxidoreductase C-terminal" evidence="6">
    <location>
        <begin position="366"/>
        <end position="493"/>
    </location>
</feature>
<comment type="caution">
    <text evidence="7">The sequence shown here is derived from an EMBL/GenBank/DDBJ whole genome shotgun (WGS) entry which is preliminary data.</text>
</comment>
<dbReference type="SUPFAM" id="SSF51905">
    <property type="entry name" value="FAD/NAD(P)-binding domain"/>
    <property type="match status" value="1"/>
</dbReference>
<dbReference type="EMBL" id="JACEON010000006">
    <property type="protein sequence ID" value="MBA4611737.1"/>
    <property type="molecule type" value="Genomic_DNA"/>
</dbReference>
<comment type="cofactor">
    <cofactor evidence="1">
        <name>FAD</name>
        <dbReference type="ChEBI" id="CHEBI:57692"/>
    </cofactor>
</comment>
<evidence type="ECO:0000256" key="4">
    <source>
        <dbReference type="ARBA" id="ARBA00022827"/>
    </source>
</evidence>
<dbReference type="PANTHER" id="PTHR42784">
    <property type="entry name" value="PYRANOSE 2-OXIDASE"/>
    <property type="match status" value="1"/>
</dbReference>
<evidence type="ECO:0000313" key="8">
    <source>
        <dbReference type="Proteomes" id="UP000559404"/>
    </source>
</evidence>
<keyword evidence="5" id="KW-0560">Oxidoreductase</keyword>
<reference evidence="7 8" key="1">
    <citation type="submission" date="2020-07" db="EMBL/GenBank/DDBJ databases">
        <authorList>
            <person name="Li M."/>
        </authorList>
    </citation>
    <scope>NUCLEOTIDE SEQUENCE [LARGE SCALE GENOMIC DNA]</scope>
    <source>
        <strain evidence="7 8">DSM 23284</strain>
    </source>
</reference>
<dbReference type="InterPro" id="IPR051473">
    <property type="entry name" value="P2Ox-like"/>
</dbReference>
<dbReference type="InterPro" id="IPR036188">
    <property type="entry name" value="FAD/NAD-bd_sf"/>
</dbReference>
<comment type="similarity">
    <text evidence="2">Belongs to the GMC oxidoreductase family.</text>
</comment>
<dbReference type="Gene3D" id="3.50.50.60">
    <property type="entry name" value="FAD/NAD(P)-binding domain"/>
    <property type="match status" value="2"/>
</dbReference>
<keyword evidence="8" id="KW-1185">Reference proteome</keyword>
<protein>
    <recommendedName>
        <fullName evidence="6">Glucose-methanol-choline oxidoreductase C-terminal domain-containing protein</fullName>
    </recommendedName>
</protein>
<organism evidence="7 8">
    <name type="scientific">Stappia taiwanensis</name>
    <dbReference type="NCBI Taxonomy" id="992267"/>
    <lineage>
        <taxon>Bacteria</taxon>
        <taxon>Pseudomonadati</taxon>
        <taxon>Pseudomonadota</taxon>
        <taxon>Alphaproteobacteria</taxon>
        <taxon>Hyphomicrobiales</taxon>
        <taxon>Stappiaceae</taxon>
        <taxon>Stappia</taxon>
    </lineage>
</organism>
<name>A0A838XPL9_9HYPH</name>
<dbReference type="RefSeq" id="WP_188478605.1">
    <property type="nucleotide sequence ID" value="NZ_BMCR01000005.1"/>
</dbReference>
<evidence type="ECO:0000256" key="5">
    <source>
        <dbReference type="ARBA" id="ARBA00023002"/>
    </source>
</evidence>